<dbReference type="PANTHER" id="PTHR35008">
    <property type="entry name" value="BLL4482 PROTEIN-RELATED"/>
    <property type="match status" value="1"/>
</dbReference>
<reference evidence="12 13" key="1">
    <citation type="submission" date="2017-03" db="EMBL/GenBank/DDBJ databases">
        <title>Whole genome sequences of fourteen strains of Bradyrhizobium canariense and one strain of Bradyrhizobium japonicum isolated from Lupinus (Papilionoideae: Genisteae) species in Algeria.</title>
        <authorList>
            <person name="Crovadore J."/>
            <person name="Chekireb D."/>
            <person name="Brachmann A."/>
            <person name="Chablais R."/>
            <person name="Cochard B."/>
            <person name="Lefort F."/>
        </authorList>
    </citation>
    <scope>NUCLEOTIDE SEQUENCE [LARGE SCALE GENOMIC DNA]</scope>
    <source>
        <strain evidence="12 13">UBMA197</strain>
    </source>
</reference>
<evidence type="ECO:0000256" key="3">
    <source>
        <dbReference type="ARBA" id="ARBA00022617"/>
    </source>
</evidence>
<keyword evidence="6" id="KW-0677">Repeat</keyword>
<evidence type="ECO:0000313" key="12">
    <source>
        <dbReference type="EMBL" id="OSJ30403.1"/>
    </source>
</evidence>
<dbReference type="InterPro" id="IPR036909">
    <property type="entry name" value="Cyt_c-like_dom_sf"/>
</dbReference>
<evidence type="ECO:0000256" key="6">
    <source>
        <dbReference type="ARBA" id="ARBA00022737"/>
    </source>
</evidence>
<feature type="domain" description="Cytochrome c" evidence="11">
    <location>
        <begin position="57"/>
        <end position="160"/>
    </location>
</feature>
<feature type="binding site" description="covalent" evidence="9">
    <location>
        <position position="74"/>
    </location>
    <ligand>
        <name>heme c</name>
        <dbReference type="ChEBI" id="CHEBI:61717"/>
        <label>1</label>
    </ligand>
</feature>
<dbReference type="Pfam" id="PF00034">
    <property type="entry name" value="Cytochrom_C"/>
    <property type="match status" value="1"/>
</dbReference>
<evidence type="ECO:0000256" key="5">
    <source>
        <dbReference type="ARBA" id="ARBA00022729"/>
    </source>
</evidence>
<evidence type="ECO:0000259" key="11">
    <source>
        <dbReference type="PROSITE" id="PS51007"/>
    </source>
</evidence>
<accession>A0A1Y2JNH5</accession>
<keyword evidence="3 9" id="KW-0349">Heme</keyword>
<dbReference type="SUPFAM" id="SSF46626">
    <property type="entry name" value="Cytochrome c"/>
    <property type="match status" value="3"/>
</dbReference>
<dbReference type="EMBL" id="NAFL01000261">
    <property type="protein sequence ID" value="OSJ30403.1"/>
    <property type="molecule type" value="Genomic_DNA"/>
</dbReference>
<evidence type="ECO:0000256" key="10">
    <source>
        <dbReference type="PIRSR" id="PIRSR000018-51"/>
    </source>
</evidence>
<evidence type="ECO:0000256" key="8">
    <source>
        <dbReference type="ARBA" id="ARBA00023136"/>
    </source>
</evidence>
<dbReference type="GO" id="GO:0020037">
    <property type="term" value="F:heme binding"/>
    <property type="evidence" value="ECO:0007669"/>
    <property type="project" value="InterPro"/>
</dbReference>
<keyword evidence="5" id="KW-0732">Signal</keyword>
<evidence type="ECO:0000256" key="2">
    <source>
        <dbReference type="ARBA" id="ARBA00022475"/>
    </source>
</evidence>
<dbReference type="AlphaFoldDB" id="A0A1Y2JNH5"/>
<keyword evidence="4 10" id="KW-0479">Metal-binding</keyword>
<evidence type="ECO:0000256" key="7">
    <source>
        <dbReference type="ARBA" id="ARBA00023004"/>
    </source>
</evidence>
<dbReference type="Proteomes" id="UP000193335">
    <property type="component" value="Unassembled WGS sequence"/>
</dbReference>
<dbReference type="PANTHER" id="PTHR35008:SF8">
    <property type="entry name" value="ALCOHOL DEHYDROGENASE CYTOCHROME C SUBUNIT"/>
    <property type="match status" value="1"/>
</dbReference>
<evidence type="ECO:0000256" key="4">
    <source>
        <dbReference type="ARBA" id="ARBA00022723"/>
    </source>
</evidence>
<comment type="caution">
    <text evidence="12">The sequence shown here is derived from an EMBL/GenBank/DDBJ whole genome shotgun (WGS) entry which is preliminary data.</text>
</comment>
<dbReference type="PROSITE" id="PS51007">
    <property type="entry name" value="CYTC"/>
    <property type="match status" value="3"/>
</dbReference>
<dbReference type="Pfam" id="PF13442">
    <property type="entry name" value="Cytochrome_CBB3"/>
    <property type="match status" value="1"/>
</dbReference>
<protein>
    <recommendedName>
        <fullName evidence="11">Cytochrome c domain-containing protein</fullName>
    </recommendedName>
</protein>
<gene>
    <name evidence="12" type="ORF">BSZ19_24635</name>
</gene>
<evidence type="ECO:0000313" key="13">
    <source>
        <dbReference type="Proteomes" id="UP000193335"/>
    </source>
</evidence>
<dbReference type="Gene3D" id="1.10.760.10">
    <property type="entry name" value="Cytochrome c-like domain"/>
    <property type="match status" value="2"/>
</dbReference>
<evidence type="ECO:0000256" key="9">
    <source>
        <dbReference type="PIRSR" id="PIRSR000018-50"/>
    </source>
</evidence>
<feature type="binding site" description="covalent" evidence="9">
    <location>
        <position position="217"/>
    </location>
    <ligand>
        <name>heme c</name>
        <dbReference type="ChEBI" id="CHEBI:61717"/>
        <label>2</label>
    </ligand>
</feature>
<feature type="binding site" description="covalent" evidence="9">
    <location>
        <position position="359"/>
    </location>
    <ligand>
        <name>heme c</name>
        <dbReference type="ChEBI" id="CHEBI:61717"/>
        <label>3</label>
    </ligand>
</feature>
<dbReference type="GO" id="GO:0009055">
    <property type="term" value="F:electron transfer activity"/>
    <property type="evidence" value="ECO:0007669"/>
    <property type="project" value="InterPro"/>
</dbReference>
<feature type="binding site" description="axial binding residue" evidence="10">
    <location>
        <position position="360"/>
    </location>
    <ligand>
        <name>heme c</name>
        <dbReference type="ChEBI" id="CHEBI:61717"/>
        <label>3</label>
    </ligand>
    <ligandPart>
        <name>Fe</name>
        <dbReference type="ChEBI" id="CHEBI:18248"/>
    </ligandPart>
</feature>
<name>A0A1Y2JNH5_BRAJP</name>
<feature type="binding site" description="axial binding residue" evidence="10">
    <location>
        <position position="221"/>
    </location>
    <ligand>
        <name>heme c</name>
        <dbReference type="ChEBI" id="CHEBI:61717"/>
        <label>2</label>
    </ligand>
    <ligandPart>
        <name>Fe</name>
        <dbReference type="ChEBI" id="CHEBI:18248"/>
    </ligandPart>
</feature>
<dbReference type="InterPro" id="IPR009056">
    <property type="entry name" value="Cyt_c-like_dom"/>
</dbReference>
<comment type="subcellular location">
    <subcellularLocation>
        <location evidence="1">Cell membrane</location>
    </subcellularLocation>
</comment>
<keyword evidence="2" id="KW-1003">Cell membrane</keyword>
<proteinExistence type="predicted"/>
<dbReference type="GO" id="GO:0005506">
    <property type="term" value="F:iron ion binding"/>
    <property type="evidence" value="ECO:0007669"/>
    <property type="project" value="InterPro"/>
</dbReference>
<feature type="binding site" description="axial binding residue" evidence="10">
    <location>
        <position position="75"/>
    </location>
    <ligand>
        <name>heme c</name>
        <dbReference type="ChEBI" id="CHEBI:61717"/>
        <label>1</label>
    </ligand>
    <ligandPart>
        <name>Fe</name>
        <dbReference type="ChEBI" id="CHEBI:18248"/>
    </ligandPart>
</feature>
<keyword evidence="7 10" id="KW-0408">Iron</keyword>
<sequence>MRSLPRPGTEFASCRSSRASRSSSVVRRMKRSLSFIAAFALSVCSIRSAAAADVRSDILQRGEYLTRAADCVSCHTAPDGEQFAGARAFKLPFGTLYSPNITPDAGTGIGQWSDDDFVRAMREGIGKDGQRLYPAFPYPSYTLLSRDDVLAIKAYLFSLKPVANAPPPNHLTFPFNMRWLMVFWDWLYNPSQRFEVDASRSPEWNRGAYLVEALGHCGECHTPRNLLYGLDSHRKFAGAVTAGWHAYNITPDRITGIGDWSEVDLAGYLSTGYSPHGVAAGPMGEAVDNSLRYLSREDVAAMVTYLRTIPPQTSIVPAAHLEGTGNAPISASRLPPADELNRLHASAGVRMFAAACTGCHGWEGRGLAGTRDVNDPEATNLVQVVLKGFHLSAAGGRLNMPGFAAGYADRELADLANYVTGRFGAKTATLKAEDLAKRRSEGD</sequence>
<dbReference type="GO" id="GO:0016614">
    <property type="term" value="F:oxidoreductase activity, acting on CH-OH group of donors"/>
    <property type="evidence" value="ECO:0007669"/>
    <property type="project" value="InterPro"/>
</dbReference>
<feature type="domain" description="Cytochrome c" evidence="11">
    <location>
        <begin position="343"/>
        <end position="423"/>
    </location>
</feature>
<dbReference type="GO" id="GO:0005886">
    <property type="term" value="C:plasma membrane"/>
    <property type="evidence" value="ECO:0007669"/>
    <property type="project" value="UniProtKB-SubCell"/>
</dbReference>
<evidence type="ECO:0000256" key="1">
    <source>
        <dbReference type="ARBA" id="ARBA00004236"/>
    </source>
</evidence>
<feature type="binding site" description="covalent" evidence="9">
    <location>
        <position position="356"/>
    </location>
    <ligand>
        <name>heme c</name>
        <dbReference type="ChEBI" id="CHEBI:61717"/>
        <label>3</label>
    </ligand>
</feature>
<dbReference type="PIRSF" id="PIRSF000018">
    <property type="entry name" value="Mb_ADH_cyt_c"/>
    <property type="match status" value="1"/>
</dbReference>
<feature type="domain" description="Cytochrome c" evidence="11">
    <location>
        <begin position="202"/>
        <end position="310"/>
    </location>
</feature>
<feature type="binding site" description="covalent" evidence="9">
    <location>
        <position position="71"/>
    </location>
    <ligand>
        <name>heme c</name>
        <dbReference type="ChEBI" id="CHEBI:61717"/>
        <label>1</label>
    </ligand>
</feature>
<comment type="cofactor">
    <cofactor evidence="9">
        <name>heme c</name>
        <dbReference type="ChEBI" id="CHEBI:61717"/>
    </cofactor>
    <text evidence="9">Binds 3 heme c groups covalently per subunit.</text>
</comment>
<organism evidence="12 13">
    <name type="scientific">Bradyrhizobium japonicum</name>
    <dbReference type="NCBI Taxonomy" id="375"/>
    <lineage>
        <taxon>Bacteria</taxon>
        <taxon>Pseudomonadati</taxon>
        <taxon>Pseudomonadota</taxon>
        <taxon>Alphaproteobacteria</taxon>
        <taxon>Hyphomicrobiales</taxon>
        <taxon>Nitrobacteraceae</taxon>
        <taxon>Bradyrhizobium</taxon>
    </lineage>
</organism>
<dbReference type="InterPro" id="IPR051459">
    <property type="entry name" value="Cytochrome_c-type_DH"/>
</dbReference>
<keyword evidence="8" id="KW-0472">Membrane</keyword>
<feature type="binding site" description="covalent" evidence="9">
    <location>
        <position position="220"/>
    </location>
    <ligand>
        <name>heme c</name>
        <dbReference type="ChEBI" id="CHEBI:61717"/>
        <label>2</label>
    </ligand>
</feature>
<dbReference type="InterPro" id="IPR014353">
    <property type="entry name" value="Membr-bd_ADH_cyt_c"/>
</dbReference>